<dbReference type="EMBL" id="CAXLJL010000156">
    <property type="protein sequence ID" value="CAL5133293.1"/>
    <property type="molecule type" value="Genomic_DNA"/>
</dbReference>
<feature type="compositionally biased region" description="Basic and acidic residues" evidence="1">
    <location>
        <begin position="212"/>
        <end position="223"/>
    </location>
</feature>
<feature type="region of interest" description="Disordered" evidence="1">
    <location>
        <begin position="1009"/>
        <end position="1031"/>
    </location>
</feature>
<dbReference type="Proteomes" id="UP001497525">
    <property type="component" value="Unassembled WGS sequence"/>
</dbReference>
<name>A0AAV2TA38_CALDB</name>
<proteinExistence type="predicted"/>
<evidence type="ECO:0000256" key="1">
    <source>
        <dbReference type="SAM" id="MobiDB-lite"/>
    </source>
</evidence>
<organism evidence="2 3">
    <name type="scientific">Calicophoron daubneyi</name>
    <name type="common">Rumen fluke</name>
    <name type="synonym">Paramphistomum daubneyi</name>
    <dbReference type="NCBI Taxonomy" id="300641"/>
    <lineage>
        <taxon>Eukaryota</taxon>
        <taxon>Metazoa</taxon>
        <taxon>Spiralia</taxon>
        <taxon>Lophotrochozoa</taxon>
        <taxon>Platyhelminthes</taxon>
        <taxon>Trematoda</taxon>
        <taxon>Digenea</taxon>
        <taxon>Plagiorchiida</taxon>
        <taxon>Pronocephalata</taxon>
        <taxon>Paramphistomoidea</taxon>
        <taxon>Paramphistomidae</taxon>
        <taxon>Calicophoron</taxon>
    </lineage>
</organism>
<feature type="region of interest" description="Disordered" evidence="1">
    <location>
        <begin position="136"/>
        <end position="235"/>
    </location>
</feature>
<comment type="caution">
    <text evidence="2">The sequence shown here is derived from an EMBL/GenBank/DDBJ whole genome shotgun (WGS) entry which is preliminary data.</text>
</comment>
<feature type="region of interest" description="Disordered" evidence="1">
    <location>
        <begin position="851"/>
        <end position="870"/>
    </location>
</feature>
<feature type="region of interest" description="Disordered" evidence="1">
    <location>
        <begin position="595"/>
        <end position="634"/>
    </location>
</feature>
<sequence length="1031" mass="110700">MSSQSGHLDNFDENMMKDLGNATNANCVTTIGSVSNGGNFQLTADYATGVNASSTFGAPDLCHVSGTANKPGESVYIHRSSDLAHNYSHVSKESGSGFMLISVKHSRLKHGDRRAMSTVSLPKNTKTIRELMESNSLDSYSHDDSSFSSPQSPAAEEESANGDFCVPGAVEAEEYEDESYEEETQDDEDSTVTRNSETPYNESVVCPLNSQRLHDSADDRSRADTPLGDDDSRQPNFPFCGLVNSNQPMIPPRATSMTPAEQLLNSASHYAGDGDPILAGCSRESAAAIGQSSKAIPFVSETATTVQVQFSTTALTAVGSRSVQIAASEVGVAAQLPVIQRADASSASGLTVQQALCLSNHDPVPSYDTSNLNSTVGLSHLSIPYSPYSIPLPIPQQQVPYTQPPIACPHHVYSTDSSNVSSNVTQIGSKPLVSAAPNLVTGCLPDLQPASRFRKARIHETVEQWLCGRISTHDCRLKAIPDWVSETQKKRSMLEQDLTVAASHRVSCFSCLESKSSDISMAGAHYSADAPLSKARLDEIRSRFMPTPQPAPPCGDSQNGEIVPQEHVLQKSNLFSFWVGGRRVSGHMPPICPVNPEAAPPPAAGPIRSNDDSGNFTRQKSEINAPSSEDTTSKSGLLLFRQEKTEVPQANFLKNISANSVYVPDSSTAADYGPVDPANSTPPNLVDPSTAYLRRKRTVVDGQPHTPEKSRFEDLPLPFSNAECPDDECVRISHLPSAEQAVQNLPPPQKGSTTAGVGPYVSAGLSSVAPNLVPPASPMFANFAANEKRADDIALPDDNRGSFIPTGRVSSAAINGADGLPALQYDRASKTTDNENERRCEVLSPVKRLSMSPSTYIEPTTPPSGDSNRQLLHVTSSPAVLNQDPKIVPSSDEQLSLKAELCNGQDRETRIDSRLARLETHVKTSMDAVRSAIMGTFRDELYVVHSEAAGLLSEIKRLNAEVASLRGYQVAFHALRPFVSPELWDQLNAQLLQQQQSCLPDQSVISSSACANSSSSTSTLIMPSQLPQRSD</sequence>
<feature type="compositionally biased region" description="Acidic residues" evidence="1">
    <location>
        <begin position="171"/>
        <end position="190"/>
    </location>
</feature>
<evidence type="ECO:0000313" key="3">
    <source>
        <dbReference type="Proteomes" id="UP001497525"/>
    </source>
</evidence>
<feature type="compositionally biased region" description="Polar residues" evidence="1">
    <location>
        <begin position="612"/>
        <end position="634"/>
    </location>
</feature>
<feature type="compositionally biased region" description="Low complexity" evidence="1">
    <location>
        <begin position="1009"/>
        <end position="1018"/>
    </location>
</feature>
<protein>
    <submittedName>
        <fullName evidence="2">Uncharacterized protein</fullName>
    </submittedName>
</protein>
<gene>
    <name evidence="2" type="ORF">CDAUBV1_LOCUS6552</name>
</gene>
<feature type="compositionally biased region" description="Pro residues" evidence="1">
    <location>
        <begin position="595"/>
        <end position="604"/>
    </location>
</feature>
<dbReference type="AlphaFoldDB" id="A0AAV2TA38"/>
<evidence type="ECO:0000313" key="2">
    <source>
        <dbReference type="EMBL" id="CAL5133293.1"/>
    </source>
</evidence>
<feature type="region of interest" description="Disordered" evidence="1">
    <location>
        <begin position="698"/>
        <end position="718"/>
    </location>
</feature>
<reference evidence="2" key="1">
    <citation type="submission" date="2024-06" db="EMBL/GenBank/DDBJ databases">
        <authorList>
            <person name="Liu X."/>
            <person name="Lenzi L."/>
            <person name="Haldenby T S."/>
            <person name="Uol C."/>
        </authorList>
    </citation>
    <scope>NUCLEOTIDE SEQUENCE</scope>
</reference>
<accession>A0AAV2TA38</accession>
<feature type="compositionally biased region" description="Polar residues" evidence="1">
    <location>
        <begin position="1019"/>
        <end position="1031"/>
    </location>
</feature>
<feature type="region of interest" description="Disordered" evidence="1">
    <location>
        <begin position="673"/>
        <end position="692"/>
    </location>
</feature>